<evidence type="ECO:0000259" key="2">
    <source>
        <dbReference type="SMART" id="SM00382"/>
    </source>
</evidence>
<dbReference type="Gene3D" id="3.40.50.300">
    <property type="entry name" value="P-loop containing nucleotide triphosphate hydrolases"/>
    <property type="match status" value="1"/>
</dbReference>
<gene>
    <name evidence="3" type="ORF">BE17_10300</name>
</gene>
<dbReference type="GO" id="GO:0005524">
    <property type="term" value="F:ATP binding"/>
    <property type="evidence" value="ECO:0007669"/>
    <property type="project" value="InterPro"/>
</dbReference>
<evidence type="ECO:0000256" key="1">
    <source>
        <dbReference type="SAM" id="MobiDB-lite"/>
    </source>
</evidence>
<name>A0A150R3L0_SORCE</name>
<dbReference type="PANTHER" id="PTHR42759">
    <property type="entry name" value="MOXR FAMILY PROTEIN"/>
    <property type="match status" value="1"/>
</dbReference>
<dbReference type="PANTHER" id="PTHR42759:SF1">
    <property type="entry name" value="MAGNESIUM-CHELATASE SUBUNIT CHLD"/>
    <property type="match status" value="1"/>
</dbReference>
<dbReference type="Pfam" id="PF07728">
    <property type="entry name" value="AAA_5"/>
    <property type="match status" value="1"/>
</dbReference>
<dbReference type="GO" id="GO:0016887">
    <property type="term" value="F:ATP hydrolysis activity"/>
    <property type="evidence" value="ECO:0007669"/>
    <property type="project" value="InterPro"/>
</dbReference>
<dbReference type="AlphaFoldDB" id="A0A150R3L0"/>
<feature type="domain" description="AAA+ ATPase" evidence="2">
    <location>
        <begin position="56"/>
        <end position="219"/>
    </location>
</feature>
<dbReference type="CDD" id="cd00009">
    <property type="entry name" value="AAA"/>
    <property type="match status" value="1"/>
</dbReference>
<dbReference type="SUPFAM" id="SSF52540">
    <property type="entry name" value="P-loop containing nucleoside triphosphate hydrolases"/>
    <property type="match status" value="1"/>
</dbReference>
<proteinExistence type="predicted"/>
<dbReference type="InterPro" id="IPR011704">
    <property type="entry name" value="ATPase_dyneun-rel_AAA"/>
</dbReference>
<feature type="region of interest" description="Disordered" evidence="1">
    <location>
        <begin position="1"/>
        <end position="21"/>
    </location>
</feature>
<protein>
    <submittedName>
        <fullName evidence="3">AAA family ATPase</fullName>
    </submittedName>
</protein>
<dbReference type="InterPro" id="IPR003593">
    <property type="entry name" value="AAA+_ATPase"/>
</dbReference>
<dbReference type="InterPro" id="IPR050764">
    <property type="entry name" value="CbbQ/NirQ/NorQ/GpvN"/>
</dbReference>
<evidence type="ECO:0000313" key="4">
    <source>
        <dbReference type="Proteomes" id="UP000075635"/>
    </source>
</evidence>
<dbReference type="InterPro" id="IPR027417">
    <property type="entry name" value="P-loop_NTPase"/>
</dbReference>
<dbReference type="SMART" id="SM00382">
    <property type="entry name" value="AAA"/>
    <property type="match status" value="1"/>
</dbReference>
<dbReference type="Proteomes" id="UP000075635">
    <property type="component" value="Unassembled WGS sequence"/>
</dbReference>
<dbReference type="EMBL" id="JEMB01003202">
    <property type="protein sequence ID" value="KYF74847.1"/>
    <property type="molecule type" value="Genomic_DNA"/>
</dbReference>
<comment type="caution">
    <text evidence="3">The sequence shown here is derived from an EMBL/GenBank/DDBJ whole genome shotgun (WGS) entry which is preliminary data.</text>
</comment>
<evidence type="ECO:0000313" key="3">
    <source>
        <dbReference type="EMBL" id="KYF74847.1"/>
    </source>
</evidence>
<organism evidence="3 4">
    <name type="scientific">Sorangium cellulosum</name>
    <name type="common">Polyangium cellulosum</name>
    <dbReference type="NCBI Taxonomy" id="56"/>
    <lineage>
        <taxon>Bacteria</taxon>
        <taxon>Pseudomonadati</taxon>
        <taxon>Myxococcota</taxon>
        <taxon>Polyangia</taxon>
        <taxon>Polyangiales</taxon>
        <taxon>Polyangiaceae</taxon>
        <taxon>Sorangium</taxon>
    </lineage>
</organism>
<accession>A0A150R3L0</accession>
<sequence>MAFNLVKRDGSPEDREEASRAFRQREIPSRLRHKVAAERYRPSDALAAAANVALAVGTPLLVTGEPGTGKTQVAHYLAWYLGAELYALEVTSATTRSDLLFTFDSVAYFHDAHDPKKKGKPLDRSTYGKLGPLGMAYEADRPGVVLIDEIDKAPRDFPNDLLHVLDQHEFKVPWRAEPVSPREGVRPPLVVITSNIERRLPEPFLRRCIFHHIELTRELVEMAVEAHFPRLDPTVRARALERLFELRARSLRKPPATAEVLLWLTLLEGSGDAKAKVLDAPLRRLPFLSALIKDKDDLSSLG</sequence>
<reference evidence="3 4" key="1">
    <citation type="submission" date="2014-02" db="EMBL/GenBank/DDBJ databases">
        <title>The small core and large imbalanced accessory genome model reveals a collaborative survival strategy of Sorangium cellulosum strains in nature.</title>
        <authorList>
            <person name="Han K."/>
            <person name="Peng R."/>
            <person name="Blom J."/>
            <person name="Li Y.-Z."/>
        </authorList>
    </citation>
    <scope>NUCLEOTIDE SEQUENCE [LARGE SCALE GENOMIC DNA]</scope>
    <source>
        <strain evidence="3 4">So0011-07</strain>
    </source>
</reference>